<proteinExistence type="predicted"/>
<accession>A0A4U9HEH5</accession>
<sequence>MIPLISAQDCRLFRTTCFEQVRNAWQTTGNILGTAGFLRNTRQGITRANLYAIFQLNNRFTWQEVLSRPYRCLGSERRCR</sequence>
<evidence type="ECO:0000313" key="1">
    <source>
        <dbReference type="EMBL" id="VTP62312.1"/>
    </source>
</evidence>
<reference evidence="1 2" key="1">
    <citation type="submission" date="2019-05" db="EMBL/GenBank/DDBJ databases">
        <authorList>
            <consortium name="Pathogen Informatics"/>
        </authorList>
    </citation>
    <scope>NUCLEOTIDE SEQUENCE [LARGE SCALE GENOMIC DNA]</scope>
    <source>
        <strain evidence="1 2">NCTC13032</strain>
    </source>
</reference>
<gene>
    <name evidence="1" type="ORF">NCTC13032_00280</name>
</gene>
<dbReference type="AlphaFoldDB" id="A0A4U9HEH5"/>
<name>A0A4U9HEH5_9ENTR</name>
<dbReference type="EMBL" id="LR590464">
    <property type="protein sequence ID" value="VTP62312.1"/>
    <property type="molecule type" value="Genomic_DNA"/>
</dbReference>
<dbReference type="Proteomes" id="UP000310719">
    <property type="component" value="Chromosome"/>
</dbReference>
<evidence type="ECO:0000313" key="2">
    <source>
        <dbReference type="Proteomes" id="UP000310719"/>
    </source>
</evidence>
<organism evidence="1 2">
    <name type="scientific">Leclercia adecarboxylata</name>
    <dbReference type="NCBI Taxonomy" id="83655"/>
    <lineage>
        <taxon>Bacteria</taxon>
        <taxon>Pseudomonadati</taxon>
        <taxon>Pseudomonadota</taxon>
        <taxon>Gammaproteobacteria</taxon>
        <taxon>Enterobacterales</taxon>
        <taxon>Enterobacteriaceae</taxon>
        <taxon>Leclercia</taxon>
    </lineage>
</organism>
<protein>
    <submittedName>
        <fullName evidence="1">Uncharacterized protein</fullName>
    </submittedName>
</protein>